<proteinExistence type="predicted"/>
<feature type="non-terminal residue" evidence="1">
    <location>
        <position position="1"/>
    </location>
</feature>
<dbReference type="AlphaFoldDB" id="A0A7R9MRP6"/>
<protein>
    <submittedName>
        <fullName evidence="1">Uncharacterized protein</fullName>
    </submittedName>
</protein>
<name>A0A7R9MRP6_9ACAR</name>
<organism evidence="1">
    <name type="scientific">Oppiella nova</name>
    <dbReference type="NCBI Taxonomy" id="334625"/>
    <lineage>
        <taxon>Eukaryota</taxon>
        <taxon>Metazoa</taxon>
        <taxon>Ecdysozoa</taxon>
        <taxon>Arthropoda</taxon>
        <taxon>Chelicerata</taxon>
        <taxon>Arachnida</taxon>
        <taxon>Acari</taxon>
        <taxon>Acariformes</taxon>
        <taxon>Sarcoptiformes</taxon>
        <taxon>Oribatida</taxon>
        <taxon>Brachypylina</taxon>
        <taxon>Oppioidea</taxon>
        <taxon>Oppiidae</taxon>
        <taxon>Oppiella</taxon>
    </lineage>
</organism>
<dbReference type="Proteomes" id="UP000728032">
    <property type="component" value="Unassembled WGS sequence"/>
</dbReference>
<evidence type="ECO:0000313" key="2">
    <source>
        <dbReference type="Proteomes" id="UP000728032"/>
    </source>
</evidence>
<reference evidence="1" key="1">
    <citation type="submission" date="2020-11" db="EMBL/GenBank/DDBJ databases">
        <authorList>
            <person name="Tran Van P."/>
        </authorList>
    </citation>
    <scope>NUCLEOTIDE SEQUENCE</scope>
</reference>
<accession>A0A7R9MRP6</accession>
<gene>
    <name evidence="1" type="ORF">ONB1V03_LOCUS21007</name>
</gene>
<dbReference type="EMBL" id="CAJPVJ010038452">
    <property type="protein sequence ID" value="CAG2181586.1"/>
    <property type="molecule type" value="Genomic_DNA"/>
</dbReference>
<keyword evidence="2" id="KW-1185">Reference proteome</keyword>
<evidence type="ECO:0000313" key="1">
    <source>
        <dbReference type="EMBL" id="CAD7664449.1"/>
    </source>
</evidence>
<sequence length="138" mass="15683">MFSGIFNSIGAKLTEIPGIITENPIGRILESLPGTSSPLPTILTTPPIVPTIRTPYPEPSREPIRPDVTNDLFGKLPDPTPIHQIAPALKVWTRERNTYFSYRKDHDYFVETMRECSLMRERVVFVTHGYQSTINADW</sequence>
<dbReference type="EMBL" id="OC953277">
    <property type="protein sequence ID" value="CAD7664449.1"/>
    <property type="molecule type" value="Genomic_DNA"/>
</dbReference>